<evidence type="ECO:0000313" key="3">
    <source>
        <dbReference type="Proteomes" id="UP000293874"/>
    </source>
</evidence>
<name>A0A4Q7MUG2_9BACT</name>
<evidence type="ECO:0000313" key="2">
    <source>
        <dbReference type="EMBL" id="RZS72287.1"/>
    </source>
</evidence>
<sequence>MLKYFLIINMLLSISTYGQSYNRARTWIAKKPFKTEADIIATSRTNQEISLTTEYLDGYGRPVQIVQKQANPAQQDVITMHTYDASGREVQQYLPFASGNNGDVKTNAASLQTSFNQGMFPGETHFYSQLTIENSPLNRTLNTYAPGSSWAGSNRGTNIKYLLNSVIDEVRIWNVALTQGSLPVSNTTYSAGQLTKKLTKEEKNVQVIEYQDKAGKLIMRKTQLSAAADDGTGSPHAGWLCSYYVYDDYDRLRFILTPRVIELLNGSWTITQSISDELCIRMEYDDWDRNIIKKTPGADEQRFVYDKIGRLVMSQDGNLRNDKKWQYYKYDDLDRITASGLLTDPANYNNLTYHANLATSGTTHPVLASYTTIELSRNYYDNYSWVSGTGSGLSSSLDATHTSNTNYFYSAASANNYPYAQPITQSSLTRGMTTGTKIAVLGTSQFLYTVTFYDDKARIIQAQGTNLSNGVDKSTIQFNWAGAPLRTLEEHAKTSAPNPNHRVLTKMDYDHENRILNVKKTIESNINGTAFTTPEKTIFTQTYDATGHVKTKSFGLHPVSGLPLETQTFDYNLRGWITGINKLYTQAGNNANYFGLELGYDKQATTAGTTSFIPIYNSNAAGLIWKSKGDGIARKYDFTYDNANRLTTAPFLQNSSGSTWEKTNLDFSVNSIGYDYNGNIKSLNQNGFVLGGSPNIDNLTYKYLNNEQGNKLMNVIDNSNVASSKLGDFHYSVSKTPASIDYTYDFNGNKKSDVNKNISLITYNHLNLPSVISITGKGTISYTYDAAGNKLKKIVQENNAIVPFNGTNYTTNITTTTSYLGDFIYFSKTFSNTSLSSFNIPESLQQMAHEEGRARLVTLSAGNQSFAFDYFLKDHLGNIRITLTDELKEDVYPAATLETNGISTEKEFYGITNDASHIIATSSLPWFSAISGSNYQNNNGLSAPPDPTTNPTAASTKLYKLNGNTGDRFGMGIVLKVMSGDAISIFGKSVWHGNGQSVNNNDYPLAGVMASFLDAFAGTLAVAGKGVTGATLNATPGIAGPLSTWLSNNVPVPASGPKAYINWILLDEQFKQVTEGSYFDGVSSNPDIIKSHAITGINMPKSGYLYIYCSNESNQDVYFDNLQVVHTRGPLIEETHYYPQGLLMAALSSRAFGKLQNNWGYQSKEFQSSEFYDGTGLEEYDFDARYYDPQLSRWHVQDPVVNYTTPYAAMHNNPAAYIDPDGRDPLTIAIIAGVLMGGYAGYKIGEAKGATGWDMVGYIFKGAVIGGAAGYAGASVAAAGGFMANTFGIMISSTFNSMGMTVMSNGMVSPTMSLGFASLDMGTGEFNYLGKRGNSFLANVGFTFGALANVSDIVAGTHGTDVNLYSRRETPLGHSEIIGNYTTTNSSGVSTSQPISISVAPADPSLGGALPGLKWFMPYIRSQLQGKTLNGLNGTRMITTKFFKTSITNVNGKWLSTMTQRLNKNTNLLGLGRLKYGIMTGCVNYTARALFGAGVLNVNAFLPVTSPWLLQAEMALRQVGILASPFLVTQ</sequence>
<feature type="domain" description="DUF6443" evidence="1">
    <location>
        <begin position="40"/>
        <end position="161"/>
    </location>
</feature>
<dbReference type="EMBL" id="SGXA01000002">
    <property type="protein sequence ID" value="RZS72287.1"/>
    <property type="molecule type" value="Genomic_DNA"/>
</dbReference>
<accession>A0A4Q7MUG2</accession>
<dbReference type="NCBIfam" id="TIGR03696">
    <property type="entry name" value="Rhs_assc_core"/>
    <property type="match status" value="1"/>
</dbReference>
<dbReference type="InterPro" id="IPR050708">
    <property type="entry name" value="T6SS_VgrG/RHS"/>
</dbReference>
<dbReference type="InterPro" id="IPR022385">
    <property type="entry name" value="Rhs_assc_core"/>
</dbReference>
<evidence type="ECO:0000259" key="1">
    <source>
        <dbReference type="Pfam" id="PF20041"/>
    </source>
</evidence>
<dbReference type="Gene3D" id="2.180.10.10">
    <property type="entry name" value="RHS repeat-associated core"/>
    <property type="match status" value="2"/>
</dbReference>
<dbReference type="PANTHER" id="PTHR32305">
    <property type="match status" value="1"/>
</dbReference>
<dbReference type="OrthoDB" id="976756at2"/>
<dbReference type="PANTHER" id="PTHR32305:SF15">
    <property type="entry name" value="PROTEIN RHSA-RELATED"/>
    <property type="match status" value="1"/>
</dbReference>
<reference evidence="2 3" key="1">
    <citation type="submission" date="2019-02" db="EMBL/GenBank/DDBJ databases">
        <title>Genomic Encyclopedia of Type Strains, Phase IV (KMG-IV): sequencing the most valuable type-strain genomes for metagenomic binning, comparative biology and taxonomic classification.</title>
        <authorList>
            <person name="Goeker M."/>
        </authorList>
    </citation>
    <scope>NUCLEOTIDE SEQUENCE [LARGE SCALE GENOMIC DNA]</scope>
    <source>
        <strain evidence="2 3">DSM 18116</strain>
    </source>
</reference>
<dbReference type="InterPro" id="IPR045619">
    <property type="entry name" value="DUF6443"/>
</dbReference>
<comment type="caution">
    <text evidence="2">The sequence shown here is derived from an EMBL/GenBank/DDBJ whole genome shotgun (WGS) entry which is preliminary data.</text>
</comment>
<protein>
    <submittedName>
        <fullName evidence="2">RHS repeat-associated protein</fullName>
    </submittedName>
</protein>
<organism evidence="2 3">
    <name type="scientific">Pseudobacter ginsenosidimutans</name>
    <dbReference type="NCBI Taxonomy" id="661488"/>
    <lineage>
        <taxon>Bacteria</taxon>
        <taxon>Pseudomonadati</taxon>
        <taxon>Bacteroidota</taxon>
        <taxon>Chitinophagia</taxon>
        <taxon>Chitinophagales</taxon>
        <taxon>Chitinophagaceae</taxon>
        <taxon>Pseudobacter</taxon>
    </lineage>
</organism>
<dbReference type="Proteomes" id="UP000293874">
    <property type="component" value="Unassembled WGS sequence"/>
</dbReference>
<keyword evidence="3" id="KW-1185">Reference proteome</keyword>
<dbReference type="RefSeq" id="WP_130542720.1">
    <property type="nucleotide sequence ID" value="NZ_CP042431.1"/>
</dbReference>
<dbReference type="Pfam" id="PF20041">
    <property type="entry name" value="DUF6443"/>
    <property type="match status" value="1"/>
</dbReference>
<gene>
    <name evidence="2" type="ORF">EV199_4203</name>
</gene>
<proteinExistence type="predicted"/>